<name>A0A8J5TDA1_ZIZPA</name>
<organism evidence="2 3">
    <name type="scientific">Zizania palustris</name>
    <name type="common">Northern wild rice</name>
    <dbReference type="NCBI Taxonomy" id="103762"/>
    <lineage>
        <taxon>Eukaryota</taxon>
        <taxon>Viridiplantae</taxon>
        <taxon>Streptophyta</taxon>
        <taxon>Embryophyta</taxon>
        <taxon>Tracheophyta</taxon>
        <taxon>Spermatophyta</taxon>
        <taxon>Magnoliopsida</taxon>
        <taxon>Liliopsida</taxon>
        <taxon>Poales</taxon>
        <taxon>Poaceae</taxon>
        <taxon>BOP clade</taxon>
        <taxon>Oryzoideae</taxon>
        <taxon>Oryzeae</taxon>
        <taxon>Zizaniinae</taxon>
        <taxon>Zizania</taxon>
    </lineage>
</organism>
<comment type="caution">
    <text evidence="2">The sequence shown here is derived from an EMBL/GenBank/DDBJ whole genome shotgun (WGS) entry which is preliminary data.</text>
</comment>
<feature type="compositionally biased region" description="Low complexity" evidence="1">
    <location>
        <begin position="88"/>
        <end position="99"/>
    </location>
</feature>
<dbReference type="Proteomes" id="UP000729402">
    <property type="component" value="Unassembled WGS sequence"/>
</dbReference>
<dbReference type="EMBL" id="JAAALK010000282">
    <property type="protein sequence ID" value="KAG8080455.1"/>
    <property type="molecule type" value="Genomic_DNA"/>
</dbReference>
<feature type="compositionally biased region" description="Basic residues" evidence="1">
    <location>
        <begin position="136"/>
        <end position="149"/>
    </location>
</feature>
<evidence type="ECO:0000313" key="3">
    <source>
        <dbReference type="Proteomes" id="UP000729402"/>
    </source>
</evidence>
<reference evidence="2" key="2">
    <citation type="submission" date="2021-02" db="EMBL/GenBank/DDBJ databases">
        <authorList>
            <person name="Kimball J.A."/>
            <person name="Haas M.W."/>
            <person name="Macchietto M."/>
            <person name="Kono T."/>
            <person name="Duquette J."/>
            <person name="Shao M."/>
        </authorList>
    </citation>
    <scope>NUCLEOTIDE SEQUENCE</scope>
    <source>
        <tissue evidence="2">Fresh leaf tissue</tissue>
    </source>
</reference>
<keyword evidence="3" id="KW-1185">Reference proteome</keyword>
<feature type="region of interest" description="Disordered" evidence="1">
    <location>
        <begin position="17"/>
        <end position="99"/>
    </location>
</feature>
<proteinExistence type="predicted"/>
<accession>A0A8J5TDA1</accession>
<feature type="compositionally biased region" description="Basic and acidic residues" evidence="1">
    <location>
        <begin position="160"/>
        <end position="176"/>
    </location>
</feature>
<feature type="compositionally biased region" description="Polar residues" evidence="1">
    <location>
        <begin position="181"/>
        <end position="199"/>
    </location>
</feature>
<feature type="compositionally biased region" description="Polar residues" evidence="1">
    <location>
        <begin position="40"/>
        <end position="57"/>
    </location>
</feature>
<sequence>MPTMMAQSAGIRRLRRELKNRRKSQLPPTGRVVQKFGATPHQSSTLPRCSAPSTNAPRSGAVQKDAAVPPATHSSRCHRSNRSRRRLGTPGAGATTGTPLSCCRRRARLQEGSAGARAHSGRSALLWPPARALSQRGRRLRPPRRRLPRRPQLYRNNVDFPRDDPSRPVRVSRDQVKMMTPSDTSTVSNAAAPRPSNNMGARRPPRPAPVAEKSHKKPRLT</sequence>
<protein>
    <submittedName>
        <fullName evidence="2">Uncharacterized protein</fullName>
    </submittedName>
</protein>
<gene>
    <name evidence="2" type="ORF">GUJ93_ZPchr0007g4373</name>
</gene>
<feature type="compositionally biased region" description="Basic residues" evidence="1">
    <location>
        <begin position="75"/>
        <end position="87"/>
    </location>
</feature>
<reference evidence="2" key="1">
    <citation type="journal article" date="2021" name="bioRxiv">
        <title>Whole Genome Assembly and Annotation of Northern Wild Rice, Zizania palustris L., Supports a Whole Genome Duplication in the Zizania Genus.</title>
        <authorList>
            <person name="Haas M."/>
            <person name="Kono T."/>
            <person name="Macchietto M."/>
            <person name="Millas R."/>
            <person name="McGilp L."/>
            <person name="Shao M."/>
            <person name="Duquette J."/>
            <person name="Hirsch C.N."/>
            <person name="Kimball J."/>
        </authorList>
    </citation>
    <scope>NUCLEOTIDE SEQUENCE</scope>
    <source>
        <tissue evidence="2">Fresh leaf tissue</tissue>
    </source>
</reference>
<evidence type="ECO:0000256" key="1">
    <source>
        <dbReference type="SAM" id="MobiDB-lite"/>
    </source>
</evidence>
<evidence type="ECO:0000313" key="2">
    <source>
        <dbReference type="EMBL" id="KAG8080455.1"/>
    </source>
</evidence>
<dbReference type="AlphaFoldDB" id="A0A8J5TDA1"/>
<feature type="region of interest" description="Disordered" evidence="1">
    <location>
        <begin position="127"/>
        <end position="221"/>
    </location>
</feature>